<dbReference type="Proteomes" id="UP001175000">
    <property type="component" value="Unassembled WGS sequence"/>
</dbReference>
<accession>A0AA40C3R5</accession>
<name>A0AA40C3R5_9PEZI</name>
<keyword evidence="3" id="KW-1185">Reference proteome</keyword>
<feature type="region of interest" description="Disordered" evidence="1">
    <location>
        <begin position="1"/>
        <end position="80"/>
    </location>
</feature>
<feature type="compositionally biased region" description="Polar residues" evidence="1">
    <location>
        <begin position="20"/>
        <end position="30"/>
    </location>
</feature>
<proteinExistence type="predicted"/>
<dbReference type="AlphaFoldDB" id="A0AA40C3R5"/>
<gene>
    <name evidence="2" type="ORF">B0T14DRAFT_565247</name>
</gene>
<protein>
    <submittedName>
        <fullName evidence="2">Uncharacterized protein</fullName>
    </submittedName>
</protein>
<feature type="compositionally biased region" description="Polar residues" evidence="1">
    <location>
        <begin position="57"/>
        <end position="69"/>
    </location>
</feature>
<sequence>MESSTQRPPSPPASERSPELQASQEDSANMRSVVPHHQQKAPTTRHLVRKEPALDHQSLQAPATEQQVAQHDDGRGGAPAVRLDMDLDVDVQMKAKIQGDLTLSILGGDQRPTSDKGHSTKALEG</sequence>
<evidence type="ECO:0000256" key="1">
    <source>
        <dbReference type="SAM" id="MobiDB-lite"/>
    </source>
</evidence>
<reference evidence="2" key="1">
    <citation type="submission" date="2023-06" db="EMBL/GenBank/DDBJ databases">
        <title>Genome-scale phylogeny and comparative genomics of the fungal order Sordariales.</title>
        <authorList>
            <consortium name="Lawrence Berkeley National Laboratory"/>
            <person name="Hensen N."/>
            <person name="Bonometti L."/>
            <person name="Westerberg I."/>
            <person name="Brannstrom I.O."/>
            <person name="Guillou S."/>
            <person name="Cros-Aarteil S."/>
            <person name="Calhoun S."/>
            <person name="Haridas S."/>
            <person name="Kuo A."/>
            <person name="Mondo S."/>
            <person name="Pangilinan J."/>
            <person name="Riley R."/>
            <person name="Labutti K."/>
            <person name="Andreopoulos B."/>
            <person name="Lipzen A."/>
            <person name="Chen C."/>
            <person name="Yanf M."/>
            <person name="Daum C."/>
            <person name="Ng V."/>
            <person name="Clum A."/>
            <person name="Steindorff A."/>
            <person name="Ohm R."/>
            <person name="Martin F."/>
            <person name="Silar P."/>
            <person name="Natvig D."/>
            <person name="Lalanne C."/>
            <person name="Gautier V."/>
            <person name="Ament-Velasquez S.L."/>
            <person name="Kruys A."/>
            <person name="Hutchinson M.I."/>
            <person name="Powell A.J."/>
            <person name="Barry K."/>
            <person name="Miller A.N."/>
            <person name="Grigoriev I.V."/>
            <person name="Debuchy R."/>
            <person name="Gladieux P."/>
            <person name="Thoren M.H."/>
            <person name="Johannesson H."/>
        </authorList>
    </citation>
    <scope>NUCLEOTIDE SEQUENCE</scope>
    <source>
        <strain evidence="2">CBS 606.72</strain>
    </source>
</reference>
<evidence type="ECO:0000313" key="2">
    <source>
        <dbReference type="EMBL" id="KAK0623930.1"/>
    </source>
</evidence>
<organism evidence="2 3">
    <name type="scientific">Immersiella caudata</name>
    <dbReference type="NCBI Taxonomy" id="314043"/>
    <lineage>
        <taxon>Eukaryota</taxon>
        <taxon>Fungi</taxon>
        <taxon>Dikarya</taxon>
        <taxon>Ascomycota</taxon>
        <taxon>Pezizomycotina</taxon>
        <taxon>Sordariomycetes</taxon>
        <taxon>Sordariomycetidae</taxon>
        <taxon>Sordariales</taxon>
        <taxon>Lasiosphaeriaceae</taxon>
        <taxon>Immersiella</taxon>
    </lineage>
</organism>
<feature type="region of interest" description="Disordered" evidence="1">
    <location>
        <begin position="106"/>
        <end position="125"/>
    </location>
</feature>
<dbReference type="EMBL" id="JAULSU010000003">
    <property type="protein sequence ID" value="KAK0623930.1"/>
    <property type="molecule type" value="Genomic_DNA"/>
</dbReference>
<evidence type="ECO:0000313" key="3">
    <source>
        <dbReference type="Proteomes" id="UP001175000"/>
    </source>
</evidence>
<comment type="caution">
    <text evidence="2">The sequence shown here is derived from an EMBL/GenBank/DDBJ whole genome shotgun (WGS) entry which is preliminary data.</text>
</comment>
<feature type="compositionally biased region" description="Basic and acidic residues" evidence="1">
    <location>
        <begin position="112"/>
        <end position="125"/>
    </location>
</feature>